<reference evidence="3" key="1">
    <citation type="submission" date="2023-06" db="EMBL/GenBank/DDBJ databases">
        <authorList>
            <person name="Kurt Z."/>
        </authorList>
    </citation>
    <scope>NUCLEOTIDE SEQUENCE</scope>
</reference>
<dbReference type="InterPro" id="IPR007125">
    <property type="entry name" value="H2A/H2B/H3"/>
</dbReference>
<keyword evidence="5" id="KW-1185">Reference proteome</keyword>
<dbReference type="GO" id="GO:0046982">
    <property type="term" value="F:protein heterodimerization activity"/>
    <property type="evidence" value="ECO:0007669"/>
    <property type="project" value="InterPro"/>
</dbReference>
<dbReference type="EMBL" id="CATOUU010000347">
    <property type="protein sequence ID" value="CAI9925682.1"/>
    <property type="molecule type" value="Genomic_DNA"/>
</dbReference>
<evidence type="ECO:0000313" key="3">
    <source>
        <dbReference type="EMBL" id="CAI9925682.1"/>
    </source>
</evidence>
<reference evidence="4 5" key="2">
    <citation type="submission" date="2024-07" db="EMBL/GenBank/DDBJ databases">
        <authorList>
            <person name="Akdeniz Z."/>
        </authorList>
    </citation>
    <scope>NUCLEOTIDE SEQUENCE [LARGE SCALE GENOMIC DNA]</scope>
</reference>
<accession>A0AA86NV17</accession>
<dbReference type="SUPFAM" id="SSF47113">
    <property type="entry name" value="Histone-fold"/>
    <property type="match status" value="1"/>
</dbReference>
<name>A0AA86NV17_9EUKA</name>
<dbReference type="Pfam" id="PF00125">
    <property type="entry name" value="Histone"/>
    <property type="match status" value="1"/>
</dbReference>
<dbReference type="PANTHER" id="PTHR23428">
    <property type="entry name" value="HISTONE H2B"/>
    <property type="match status" value="1"/>
</dbReference>
<dbReference type="Gene3D" id="1.10.20.10">
    <property type="entry name" value="Histone, subunit A"/>
    <property type="match status" value="1"/>
</dbReference>
<dbReference type="Proteomes" id="UP001642409">
    <property type="component" value="Unassembled WGS sequence"/>
</dbReference>
<gene>
    <name evidence="3" type="ORF">HINF_LOCUS13327</name>
    <name evidence="4" type="ORF">HINF_LOCUS26523</name>
</gene>
<dbReference type="CDD" id="cd22910">
    <property type="entry name" value="HFD_H2B"/>
    <property type="match status" value="1"/>
</dbReference>
<dbReference type="GO" id="GO:0030527">
    <property type="term" value="F:structural constituent of chromatin"/>
    <property type="evidence" value="ECO:0007669"/>
    <property type="project" value="InterPro"/>
</dbReference>
<dbReference type="InterPro" id="IPR009072">
    <property type="entry name" value="Histone-fold"/>
</dbReference>
<protein>
    <submittedName>
        <fullName evidence="3">Histone H2B</fullName>
    </submittedName>
    <submittedName>
        <fullName evidence="4">Histone_H2B</fullName>
    </submittedName>
</protein>
<dbReference type="InterPro" id="IPR000558">
    <property type="entry name" value="Histone_H2B"/>
</dbReference>
<comment type="similarity">
    <text evidence="1">Belongs to the histone H2B family.</text>
</comment>
<sequence>MIYYIFIINQQSTEQSGEIKNLTQSSVLIFICIIFFSMRQMQQYHQCICIYTRSLPSTLLRVLPYFNFLSNTFIIVSDIKPIQKKSERKAKRVETYGTYILKVLKAIESEDGKGQKDVGVSKRCMEAMNSPVNDLFERISTEASILARKSHRNTIGKKEIESAAKLVLNGGELFKSAQDFANDAVSKYSSDKQKK</sequence>
<organism evidence="3">
    <name type="scientific">Hexamita inflata</name>
    <dbReference type="NCBI Taxonomy" id="28002"/>
    <lineage>
        <taxon>Eukaryota</taxon>
        <taxon>Metamonada</taxon>
        <taxon>Diplomonadida</taxon>
        <taxon>Hexamitidae</taxon>
        <taxon>Hexamitinae</taxon>
        <taxon>Hexamita</taxon>
    </lineage>
</organism>
<feature type="domain" description="Core Histone H2A/H2B/H3" evidence="2">
    <location>
        <begin position="83"/>
        <end position="166"/>
    </location>
</feature>
<proteinExistence type="inferred from homology"/>
<evidence type="ECO:0000313" key="4">
    <source>
        <dbReference type="EMBL" id="CAL6018558.1"/>
    </source>
</evidence>
<dbReference type="EMBL" id="CAXDID020000081">
    <property type="protein sequence ID" value="CAL6018558.1"/>
    <property type="molecule type" value="Genomic_DNA"/>
</dbReference>
<evidence type="ECO:0000259" key="2">
    <source>
        <dbReference type="Pfam" id="PF00125"/>
    </source>
</evidence>
<dbReference type="GO" id="GO:0000786">
    <property type="term" value="C:nucleosome"/>
    <property type="evidence" value="ECO:0007669"/>
    <property type="project" value="InterPro"/>
</dbReference>
<dbReference type="AlphaFoldDB" id="A0AA86NV17"/>
<evidence type="ECO:0000313" key="5">
    <source>
        <dbReference type="Proteomes" id="UP001642409"/>
    </source>
</evidence>
<dbReference type="SMART" id="SM00427">
    <property type="entry name" value="H2B"/>
    <property type="match status" value="1"/>
</dbReference>
<evidence type="ECO:0000256" key="1">
    <source>
        <dbReference type="ARBA" id="ARBA00006846"/>
    </source>
</evidence>
<dbReference type="GO" id="GO:0003677">
    <property type="term" value="F:DNA binding"/>
    <property type="evidence" value="ECO:0007669"/>
    <property type="project" value="InterPro"/>
</dbReference>
<comment type="caution">
    <text evidence="3">The sequence shown here is derived from an EMBL/GenBank/DDBJ whole genome shotgun (WGS) entry which is preliminary data.</text>
</comment>